<dbReference type="PANTHER" id="PTHR43124:SF4">
    <property type="entry name" value="SUGAR EFFLUX TRANSPORTER"/>
    <property type="match status" value="1"/>
</dbReference>
<dbReference type="GO" id="GO:0022857">
    <property type="term" value="F:transmembrane transporter activity"/>
    <property type="evidence" value="ECO:0007669"/>
    <property type="project" value="InterPro"/>
</dbReference>
<evidence type="ECO:0000256" key="2">
    <source>
        <dbReference type="ARBA" id="ARBA00022475"/>
    </source>
</evidence>
<dbReference type="InterPro" id="IPR011701">
    <property type="entry name" value="MFS"/>
</dbReference>
<keyword evidence="4 6" id="KW-1133">Transmembrane helix</keyword>
<feature type="transmembrane region" description="Helical" evidence="6">
    <location>
        <begin position="155"/>
        <end position="177"/>
    </location>
</feature>
<evidence type="ECO:0000313" key="8">
    <source>
        <dbReference type="EMBL" id="PHI31287.1"/>
    </source>
</evidence>
<dbReference type="InterPro" id="IPR036259">
    <property type="entry name" value="MFS_trans_sf"/>
</dbReference>
<dbReference type="EMBL" id="PDDX01000001">
    <property type="protein sequence ID" value="PHI31287.1"/>
    <property type="molecule type" value="Genomic_DNA"/>
</dbReference>
<evidence type="ECO:0000256" key="6">
    <source>
        <dbReference type="SAM" id="Phobius"/>
    </source>
</evidence>
<dbReference type="CDD" id="cd17324">
    <property type="entry name" value="MFS_NepI_like"/>
    <property type="match status" value="1"/>
</dbReference>
<dbReference type="AlphaFoldDB" id="A0A2C6DPY2"/>
<comment type="caution">
    <text evidence="8">The sequence shown here is derived from an EMBL/GenBank/DDBJ whole genome shotgun (WGS) entry which is preliminary data.</text>
</comment>
<feature type="transmembrane region" description="Helical" evidence="6">
    <location>
        <begin position="38"/>
        <end position="57"/>
    </location>
</feature>
<dbReference type="Gene3D" id="1.20.1250.20">
    <property type="entry name" value="MFS general substrate transporter like domains"/>
    <property type="match status" value="1"/>
</dbReference>
<feature type="transmembrane region" description="Helical" evidence="6">
    <location>
        <begin position="296"/>
        <end position="316"/>
    </location>
</feature>
<feature type="transmembrane region" description="Helical" evidence="6">
    <location>
        <begin position="241"/>
        <end position="260"/>
    </location>
</feature>
<name>A0A2C6DPY2_9GAMM</name>
<organism evidence="8 9">
    <name type="scientific">Budvicia aquatica</name>
    <dbReference type="NCBI Taxonomy" id="82979"/>
    <lineage>
        <taxon>Bacteria</taxon>
        <taxon>Pseudomonadati</taxon>
        <taxon>Pseudomonadota</taxon>
        <taxon>Gammaproteobacteria</taxon>
        <taxon>Enterobacterales</taxon>
        <taxon>Budviciaceae</taxon>
        <taxon>Budvicia</taxon>
    </lineage>
</organism>
<feature type="transmembrane region" description="Helical" evidence="6">
    <location>
        <begin position="267"/>
        <end position="284"/>
    </location>
</feature>
<dbReference type="RefSeq" id="WP_029093446.1">
    <property type="nucleotide sequence ID" value="NZ_PDDX01000001.1"/>
</dbReference>
<feature type="transmembrane region" description="Helical" evidence="6">
    <location>
        <begin position="128"/>
        <end position="149"/>
    </location>
</feature>
<feature type="transmembrane region" description="Helical" evidence="6">
    <location>
        <begin position="202"/>
        <end position="221"/>
    </location>
</feature>
<evidence type="ECO:0000256" key="5">
    <source>
        <dbReference type="ARBA" id="ARBA00023136"/>
    </source>
</evidence>
<feature type="transmembrane region" description="Helical" evidence="6">
    <location>
        <begin position="328"/>
        <end position="349"/>
    </location>
</feature>
<dbReference type="Pfam" id="PF07690">
    <property type="entry name" value="MFS_1"/>
    <property type="match status" value="1"/>
</dbReference>
<protein>
    <submittedName>
        <fullName evidence="8">MFS transporter</fullName>
    </submittedName>
</protein>
<gene>
    <name evidence="8" type="ORF">CRN84_19050</name>
</gene>
<dbReference type="PROSITE" id="PS50850">
    <property type="entry name" value="MFS"/>
    <property type="match status" value="1"/>
</dbReference>
<reference evidence="9" key="1">
    <citation type="submission" date="2017-09" db="EMBL/GenBank/DDBJ databases">
        <title>FDA dAtabase for Regulatory Grade micrObial Sequences (FDA-ARGOS): Supporting development and validation of Infectious Disease Dx tests.</title>
        <authorList>
            <person name="Minogue T."/>
            <person name="Wolcott M."/>
            <person name="Wasieloski L."/>
            <person name="Aguilar W."/>
            <person name="Moore D."/>
            <person name="Tallon L."/>
            <person name="Sadzewicz L."/>
            <person name="Ott S."/>
            <person name="Zhao X."/>
            <person name="Nagaraj S."/>
            <person name="Vavikolanu K."/>
            <person name="Aluvathingal J."/>
            <person name="Nadendla S."/>
            <person name="Sichtig H."/>
        </authorList>
    </citation>
    <scope>NUCLEOTIDE SEQUENCE [LARGE SCALE GENOMIC DNA]</scope>
    <source>
        <strain evidence="9">FDAARGOS_387</strain>
    </source>
</reference>
<keyword evidence="2" id="KW-1003">Cell membrane</keyword>
<dbReference type="Proteomes" id="UP000224974">
    <property type="component" value="Unassembled WGS sequence"/>
</dbReference>
<feature type="transmembrane region" description="Helical" evidence="6">
    <location>
        <begin position="94"/>
        <end position="116"/>
    </location>
</feature>
<keyword evidence="5 6" id="KW-0472">Membrane</keyword>
<dbReference type="SUPFAM" id="SSF103473">
    <property type="entry name" value="MFS general substrate transporter"/>
    <property type="match status" value="1"/>
</dbReference>
<feature type="domain" description="Major facilitator superfamily (MFS) profile" evidence="7">
    <location>
        <begin position="3"/>
        <end position="379"/>
    </location>
</feature>
<dbReference type="OrthoDB" id="4474610at2"/>
<evidence type="ECO:0000256" key="1">
    <source>
        <dbReference type="ARBA" id="ARBA00004651"/>
    </source>
</evidence>
<feature type="transmembrane region" description="Helical" evidence="6">
    <location>
        <begin position="69"/>
        <end position="88"/>
    </location>
</feature>
<dbReference type="InterPro" id="IPR050189">
    <property type="entry name" value="MFS_Efflux_Transporters"/>
</dbReference>
<dbReference type="GO" id="GO:0005886">
    <property type="term" value="C:plasma membrane"/>
    <property type="evidence" value="ECO:0007669"/>
    <property type="project" value="UniProtKB-SubCell"/>
</dbReference>
<evidence type="ECO:0000256" key="4">
    <source>
        <dbReference type="ARBA" id="ARBA00022989"/>
    </source>
</evidence>
<dbReference type="PANTHER" id="PTHR43124">
    <property type="entry name" value="PURINE EFFLUX PUMP PBUE"/>
    <property type="match status" value="1"/>
</dbReference>
<evidence type="ECO:0000259" key="7">
    <source>
        <dbReference type="PROSITE" id="PS50850"/>
    </source>
</evidence>
<evidence type="ECO:0000256" key="3">
    <source>
        <dbReference type="ARBA" id="ARBA00022692"/>
    </source>
</evidence>
<accession>A0A2C6DPY2</accession>
<evidence type="ECO:0000313" key="9">
    <source>
        <dbReference type="Proteomes" id="UP000224974"/>
    </source>
</evidence>
<keyword evidence="3 6" id="KW-0812">Transmembrane</keyword>
<comment type="subcellular location">
    <subcellularLocation>
        <location evidence="1">Cell membrane</location>
        <topology evidence="1">Multi-pass membrane protein</topology>
    </subcellularLocation>
</comment>
<feature type="transmembrane region" description="Helical" evidence="6">
    <location>
        <begin position="355"/>
        <end position="377"/>
    </location>
</feature>
<keyword evidence="9" id="KW-1185">Reference proteome</keyword>
<dbReference type="InterPro" id="IPR020846">
    <property type="entry name" value="MFS_dom"/>
</dbReference>
<proteinExistence type="predicted"/>
<dbReference type="STRING" id="1111728.GCA_000427805_03770"/>
<sequence>MKALLILMMGAFVSQTTEFLPIGLLPQLVSDLQVSPESIGYLVTGYAWVITLTSIPLTLLTRRFERRKLFLFLLGTITVSNGMAIISHSYQMLIVLRFIAALGHGVFWAMLAAYAIRVAPNMPTNRATAIVFAGISIANVIGIPIASFIGEKFNWQAGFGLFGLLGLCTFVAAFLWLPSFNNPVMTDTSDTNGSRLSHHNKLLYVAALTTLVVISMHFTSYTYITTLLDNPMNMTASEKPMMLFIFGIAGVVGMLLAGGLGSKPLQLCVAATVGVLLSQMMITQPGMGPYMAIFEVFIWGLSISVLIVGLQGWFLLLSPKHPETASALLVTTFNLGIGSGALAGGLILTKYGNMAILYFAIGLGVLGLMSFSLAGWLNRKRTNVLSVSRNAQHDP</sequence>